<dbReference type="InterPro" id="IPR014710">
    <property type="entry name" value="RmlC-like_jellyroll"/>
</dbReference>
<feature type="domain" description="Cupin type-2" evidence="4">
    <location>
        <begin position="119"/>
        <end position="185"/>
    </location>
</feature>
<gene>
    <name evidence="5" type="ORF">GCM10011509_13420</name>
</gene>
<dbReference type="Gene3D" id="2.60.120.10">
    <property type="entry name" value="Jelly Rolls"/>
    <property type="match status" value="1"/>
</dbReference>
<sequence length="387" mass="43031">MTDQIADPDAPRPVSPVQVRATDAPDQPVPSPELDMLYRNFEKELLVPLWTEIGDLMPPHPRSKASPHLWRWQNLLELAGQAGDLVPVGRGGERRAIALANPSLEGKPYATPTLWAAIQYLMPGEDAPEHRHTQNAFRFVVEGEGVWTVVGEDPVPMTRGDFLPQAGWNWHAHHNAATSPMAWIDGLDIPFQYTTEAQFFEFGRDQISDAEHATPERSRAERLWGHPGLRPVSMLDESSGSPLLRYRWADTDAALADQLDLEAEGFPGVLEPGHAAVRFTNPTNARDVLPTIRTEMHRIASGTETAPVREVGSSVYQVFDGTGRVTVGEHSWSVQRGDMFVVPSWQPLSIRSEASASDSDSGALDLFRFSDTPIFDKLDLYRMETTR</sequence>
<reference evidence="6" key="1">
    <citation type="journal article" date="2019" name="Int. J. Syst. Evol. Microbiol.">
        <title>The Global Catalogue of Microorganisms (GCM) 10K type strain sequencing project: providing services to taxonomists for standard genome sequencing and annotation.</title>
        <authorList>
            <consortium name="The Broad Institute Genomics Platform"/>
            <consortium name="The Broad Institute Genome Sequencing Center for Infectious Disease"/>
            <person name="Wu L."/>
            <person name="Ma J."/>
        </authorList>
    </citation>
    <scope>NUCLEOTIDE SEQUENCE [LARGE SCALE GENOMIC DNA]</scope>
    <source>
        <strain evidence="6">CGMCC 1.5362</strain>
    </source>
</reference>
<evidence type="ECO:0000256" key="3">
    <source>
        <dbReference type="SAM" id="MobiDB-lite"/>
    </source>
</evidence>
<evidence type="ECO:0000259" key="4">
    <source>
        <dbReference type="Pfam" id="PF07883"/>
    </source>
</evidence>
<dbReference type="InterPro" id="IPR013096">
    <property type="entry name" value="Cupin_2"/>
</dbReference>
<name>A0ABQ2F7I3_9MICO</name>
<keyword evidence="1" id="KW-0223">Dioxygenase</keyword>
<dbReference type="SUPFAM" id="SSF51182">
    <property type="entry name" value="RmlC-like cupins"/>
    <property type="match status" value="1"/>
</dbReference>
<evidence type="ECO:0000313" key="5">
    <source>
        <dbReference type="EMBL" id="GGK66443.1"/>
    </source>
</evidence>
<comment type="caution">
    <text evidence="5">The sequence shown here is derived from an EMBL/GenBank/DDBJ whole genome shotgun (WGS) entry which is preliminary data.</text>
</comment>
<dbReference type="EMBL" id="BMLB01000003">
    <property type="protein sequence ID" value="GGK66443.1"/>
    <property type="molecule type" value="Genomic_DNA"/>
</dbReference>
<dbReference type="RefSeq" id="WP_022923047.1">
    <property type="nucleotide sequence ID" value="NZ_BMLB01000003.1"/>
</dbReference>
<protein>
    <submittedName>
        <fullName evidence="5">Gentisate 1,2-dioxygenase</fullName>
    </submittedName>
</protein>
<dbReference type="Pfam" id="PF07883">
    <property type="entry name" value="Cupin_2"/>
    <property type="match status" value="1"/>
</dbReference>
<feature type="region of interest" description="Disordered" evidence="3">
    <location>
        <begin position="1"/>
        <end position="32"/>
    </location>
</feature>
<organism evidence="5 6">
    <name type="scientific">Ornithinimicrobium pekingense</name>
    <dbReference type="NCBI Taxonomy" id="384677"/>
    <lineage>
        <taxon>Bacteria</taxon>
        <taxon>Bacillati</taxon>
        <taxon>Actinomycetota</taxon>
        <taxon>Actinomycetes</taxon>
        <taxon>Micrococcales</taxon>
        <taxon>Ornithinimicrobiaceae</taxon>
        <taxon>Ornithinimicrobium</taxon>
    </lineage>
</organism>
<dbReference type="CDD" id="cd06992">
    <property type="entry name" value="cupin_GDO-like_C"/>
    <property type="match status" value="1"/>
</dbReference>
<keyword evidence="2" id="KW-0560">Oxidoreductase</keyword>
<dbReference type="InterPro" id="IPR047183">
    <property type="entry name" value="GDO-like"/>
</dbReference>
<evidence type="ECO:0000256" key="1">
    <source>
        <dbReference type="ARBA" id="ARBA00022964"/>
    </source>
</evidence>
<dbReference type="CDD" id="cd02216">
    <property type="entry name" value="cupin_GDO-like_N"/>
    <property type="match status" value="1"/>
</dbReference>
<dbReference type="InterPro" id="IPR011051">
    <property type="entry name" value="RmlC_Cupin_sf"/>
</dbReference>
<dbReference type="PANTHER" id="PTHR41517:SF1">
    <property type="entry name" value="CUPIN"/>
    <property type="match status" value="1"/>
</dbReference>
<proteinExistence type="predicted"/>
<dbReference type="Proteomes" id="UP000662111">
    <property type="component" value="Unassembled WGS sequence"/>
</dbReference>
<keyword evidence="6" id="KW-1185">Reference proteome</keyword>
<dbReference type="PANTHER" id="PTHR41517">
    <property type="entry name" value="1,2-DIOXYGENASE PROTEIN-RELATED"/>
    <property type="match status" value="1"/>
</dbReference>
<accession>A0ABQ2F7I3</accession>
<evidence type="ECO:0000313" key="6">
    <source>
        <dbReference type="Proteomes" id="UP000662111"/>
    </source>
</evidence>
<evidence type="ECO:0000256" key="2">
    <source>
        <dbReference type="ARBA" id="ARBA00023002"/>
    </source>
</evidence>